<gene>
    <name evidence="2" type="ORF">GGX14DRAFT_316006</name>
</gene>
<protein>
    <submittedName>
        <fullName evidence="2">Uncharacterized protein</fullName>
    </submittedName>
</protein>
<dbReference type="AlphaFoldDB" id="A0AAD6Y646"/>
<reference evidence="2" key="1">
    <citation type="submission" date="2023-03" db="EMBL/GenBank/DDBJ databases">
        <title>Massive genome expansion in bonnet fungi (Mycena s.s.) driven by repeated elements and novel gene families across ecological guilds.</title>
        <authorList>
            <consortium name="Lawrence Berkeley National Laboratory"/>
            <person name="Harder C.B."/>
            <person name="Miyauchi S."/>
            <person name="Viragh M."/>
            <person name="Kuo A."/>
            <person name="Thoen E."/>
            <person name="Andreopoulos B."/>
            <person name="Lu D."/>
            <person name="Skrede I."/>
            <person name="Drula E."/>
            <person name="Henrissat B."/>
            <person name="Morin E."/>
            <person name="Kohler A."/>
            <person name="Barry K."/>
            <person name="LaButti K."/>
            <person name="Morin E."/>
            <person name="Salamov A."/>
            <person name="Lipzen A."/>
            <person name="Mereny Z."/>
            <person name="Hegedus B."/>
            <person name="Baldrian P."/>
            <person name="Stursova M."/>
            <person name="Weitz H."/>
            <person name="Taylor A."/>
            <person name="Grigoriev I.V."/>
            <person name="Nagy L.G."/>
            <person name="Martin F."/>
            <person name="Kauserud H."/>
        </authorList>
    </citation>
    <scope>NUCLEOTIDE SEQUENCE</scope>
    <source>
        <strain evidence="2">9144</strain>
    </source>
</reference>
<accession>A0AAD6Y646</accession>
<feature type="region of interest" description="Disordered" evidence="1">
    <location>
        <begin position="71"/>
        <end position="98"/>
    </location>
</feature>
<evidence type="ECO:0000256" key="1">
    <source>
        <dbReference type="SAM" id="MobiDB-lite"/>
    </source>
</evidence>
<dbReference type="EMBL" id="JARJCW010000059">
    <property type="protein sequence ID" value="KAJ7201305.1"/>
    <property type="molecule type" value="Genomic_DNA"/>
</dbReference>
<evidence type="ECO:0000313" key="2">
    <source>
        <dbReference type="EMBL" id="KAJ7201305.1"/>
    </source>
</evidence>
<sequence length="201" mass="23593">RRKSLKKNQEAPPPQKRGNKGNFQGKRLEFLTNLVPAWLERCKSKIKKRRGSGQSFWDTTMPAYHAAFPWRLPRDQDPPDDEEELAPYARAPENAEEEKKMAEVIDDIEEADRFLQKIINWFSRKRSQLNPNNPFQPMLKQLRAPQGPAPRRIPIHQFYMAQEEFAPNIAAEFKRLGYEDKPMADHINLRNVIAKEMLKDE</sequence>
<feature type="non-terminal residue" evidence="2">
    <location>
        <position position="201"/>
    </location>
</feature>
<keyword evidence="3" id="KW-1185">Reference proteome</keyword>
<evidence type="ECO:0000313" key="3">
    <source>
        <dbReference type="Proteomes" id="UP001219525"/>
    </source>
</evidence>
<dbReference type="Proteomes" id="UP001219525">
    <property type="component" value="Unassembled WGS sequence"/>
</dbReference>
<comment type="caution">
    <text evidence="2">The sequence shown here is derived from an EMBL/GenBank/DDBJ whole genome shotgun (WGS) entry which is preliminary data.</text>
</comment>
<name>A0AAD6Y646_9AGAR</name>
<proteinExistence type="predicted"/>
<feature type="region of interest" description="Disordered" evidence="1">
    <location>
        <begin position="1"/>
        <end position="25"/>
    </location>
</feature>
<feature type="non-terminal residue" evidence="2">
    <location>
        <position position="1"/>
    </location>
</feature>
<organism evidence="2 3">
    <name type="scientific">Mycena pura</name>
    <dbReference type="NCBI Taxonomy" id="153505"/>
    <lineage>
        <taxon>Eukaryota</taxon>
        <taxon>Fungi</taxon>
        <taxon>Dikarya</taxon>
        <taxon>Basidiomycota</taxon>
        <taxon>Agaricomycotina</taxon>
        <taxon>Agaricomycetes</taxon>
        <taxon>Agaricomycetidae</taxon>
        <taxon>Agaricales</taxon>
        <taxon>Marasmiineae</taxon>
        <taxon>Mycenaceae</taxon>
        <taxon>Mycena</taxon>
    </lineage>
</organism>